<dbReference type="Gene3D" id="3.30.1490.110">
    <property type="match status" value="1"/>
</dbReference>
<keyword evidence="3 5" id="KW-0472">Membrane</keyword>
<dbReference type="Gene3D" id="3.30.420.40">
    <property type="match status" value="2"/>
</dbReference>
<feature type="domain" description="SHS2" evidence="7">
    <location>
        <begin position="7"/>
        <end position="196"/>
    </location>
</feature>
<evidence type="ECO:0000259" key="7">
    <source>
        <dbReference type="SMART" id="SM00842"/>
    </source>
</evidence>
<dbReference type="CDD" id="cd24048">
    <property type="entry name" value="ASKHA_NBD_FtsA"/>
    <property type="match status" value="1"/>
</dbReference>
<gene>
    <name evidence="5 8" type="primary">ftsA</name>
    <name evidence="8" type="ORF">COS09_00445</name>
</gene>
<dbReference type="SUPFAM" id="SSF53067">
    <property type="entry name" value="Actin-like ATPase domain"/>
    <property type="match status" value="2"/>
</dbReference>
<reference evidence="9" key="1">
    <citation type="submission" date="2017-09" db="EMBL/GenBank/DDBJ databases">
        <title>Depth-based differentiation of microbial function through sediment-hosted aquifers and enrichment of novel symbionts in the deep terrestrial subsurface.</title>
        <authorList>
            <person name="Probst A.J."/>
            <person name="Ladd B."/>
            <person name="Jarett J.K."/>
            <person name="Geller-Mcgrath D.E."/>
            <person name="Sieber C.M.K."/>
            <person name="Emerson J.B."/>
            <person name="Anantharaman K."/>
            <person name="Thomas B.C."/>
            <person name="Malmstrom R."/>
            <person name="Stieglmeier M."/>
            <person name="Klingl A."/>
            <person name="Woyke T."/>
            <person name="Ryan C.M."/>
            <person name="Banfield J.F."/>
        </authorList>
    </citation>
    <scope>NUCLEOTIDE SEQUENCE [LARGE SCALE GENOMIC DNA]</scope>
</reference>
<proteinExistence type="inferred from homology"/>
<dbReference type="InterPro" id="IPR020823">
    <property type="entry name" value="Cell_div_FtsA"/>
</dbReference>
<dbReference type="AlphaFoldDB" id="A0A2M7EC68"/>
<protein>
    <recommendedName>
        <fullName evidence="5 6">Cell division protein FtsA</fullName>
    </recommendedName>
</protein>
<dbReference type="InterPro" id="IPR043129">
    <property type="entry name" value="ATPase_NBD"/>
</dbReference>
<evidence type="ECO:0000256" key="6">
    <source>
        <dbReference type="PIRNR" id="PIRNR003101"/>
    </source>
</evidence>
<evidence type="ECO:0000256" key="2">
    <source>
        <dbReference type="ARBA" id="ARBA00022618"/>
    </source>
</evidence>
<dbReference type="PIRSF" id="PIRSF003101">
    <property type="entry name" value="FtsA"/>
    <property type="match status" value="1"/>
</dbReference>
<dbReference type="Pfam" id="PF14450">
    <property type="entry name" value="FtsA"/>
    <property type="match status" value="1"/>
</dbReference>
<evidence type="ECO:0000313" key="8">
    <source>
        <dbReference type="EMBL" id="PIV65274.1"/>
    </source>
</evidence>
<dbReference type="InterPro" id="IPR003494">
    <property type="entry name" value="SHS2_FtsA"/>
</dbReference>
<comment type="subcellular location">
    <subcellularLocation>
        <location evidence="5">Cell membrane</location>
        <topology evidence="5">Peripheral membrane protein</topology>
        <orientation evidence="5">Cytoplasmic side</orientation>
    </subcellularLocation>
    <text evidence="5">Localizes to the Z ring in an FtsZ-dependent manner. Targeted to the membrane through a conserved C-terminal amphipathic helix.</text>
</comment>
<evidence type="ECO:0000256" key="3">
    <source>
        <dbReference type="ARBA" id="ARBA00023136"/>
    </source>
</evidence>
<comment type="caution">
    <text evidence="8">The sequence shown here is derived from an EMBL/GenBank/DDBJ whole genome shotgun (WGS) entry which is preliminary data.</text>
</comment>
<dbReference type="GO" id="GO:0032153">
    <property type="term" value="C:cell division site"/>
    <property type="evidence" value="ECO:0007669"/>
    <property type="project" value="UniProtKB-UniRule"/>
</dbReference>
<keyword evidence="2 5" id="KW-0132">Cell division</keyword>
<dbReference type="HAMAP" id="MF_02033">
    <property type="entry name" value="FtsA"/>
    <property type="match status" value="1"/>
</dbReference>
<comment type="subunit">
    <text evidence="5">Self-interacts. Interacts with FtsZ.</text>
</comment>
<evidence type="ECO:0000256" key="1">
    <source>
        <dbReference type="ARBA" id="ARBA00022475"/>
    </source>
</evidence>
<keyword evidence="4 5" id="KW-0131">Cell cycle</keyword>
<evidence type="ECO:0000256" key="4">
    <source>
        <dbReference type="ARBA" id="ARBA00023306"/>
    </source>
</evidence>
<dbReference type="GO" id="GO:0009898">
    <property type="term" value="C:cytoplasmic side of plasma membrane"/>
    <property type="evidence" value="ECO:0007669"/>
    <property type="project" value="UniProtKB-UniRule"/>
</dbReference>
<dbReference type="EMBL" id="PETJ01000011">
    <property type="protein sequence ID" value="PIV65274.1"/>
    <property type="molecule type" value="Genomic_DNA"/>
</dbReference>
<dbReference type="PANTHER" id="PTHR32432:SF4">
    <property type="entry name" value="CELL DIVISION PROTEIN FTSA"/>
    <property type="match status" value="1"/>
</dbReference>
<organism evidence="8 9">
    <name type="scientific">Candidatus Nealsonbacteria bacterium CG01_land_8_20_14_3_00_12</name>
    <dbReference type="NCBI Taxonomy" id="1974697"/>
    <lineage>
        <taxon>Bacteria</taxon>
        <taxon>Candidatus Nealsoniibacteriota</taxon>
    </lineage>
</organism>
<accession>A0A2M7EC68</accession>
<dbReference type="NCBIfam" id="TIGR01174">
    <property type="entry name" value="ftsA"/>
    <property type="match status" value="1"/>
</dbReference>
<dbReference type="Pfam" id="PF02491">
    <property type="entry name" value="SHS2_FTSA"/>
    <property type="match status" value="1"/>
</dbReference>
<dbReference type="PANTHER" id="PTHR32432">
    <property type="entry name" value="CELL DIVISION PROTEIN FTSA-RELATED"/>
    <property type="match status" value="1"/>
</dbReference>
<evidence type="ECO:0000313" key="9">
    <source>
        <dbReference type="Proteomes" id="UP000230766"/>
    </source>
</evidence>
<name>A0A2M7EC68_9BACT</name>
<comment type="function">
    <text evidence="5 6">Cell division protein that is involved in the assembly of the Z ring. May serve as a membrane anchor for the Z ring.</text>
</comment>
<keyword evidence="1 5" id="KW-1003">Cell membrane</keyword>
<dbReference type="GO" id="GO:0043093">
    <property type="term" value="P:FtsZ-dependent cytokinesis"/>
    <property type="evidence" value="ECO:0007669"/>
    <property type="project" value="UniProtKB-UniRule"/>
</dbReference>
<dbReference type="InterPro" id="IPR050696">
    <property type="entry name" value="FtsA/MreB"/>
</dbReference>
<dbReference type="Proteomes" id="UP000230766">
    <property type="component" value="Unassembled WGS sequence"/>
</dbReference>
<comment type="similarity">
    <text evidence="5 6">Belongs to the FtsA/MreB family.</text>
</comment>
<sequence>MSKANIITGLDIGTGTIKVLVVQKKPADGELQVVSLIQEPAAGIRRGVVINPEEVSEVLERSLEQIKAETGTGIDSVYVNVGGSHLFLTPSHGLISVSRADQRISEEDISRVLQAAQTFSLPSNKEIFDAIVKEFIIDGQSGIKEPLGLQGVRLEAEVLALGGFSPYLKNLTQAVLNSELQILDLIPSPTASARACLNNRQKELGVALLDIGAGTSGLAVFEEGDLIHLAILPMGSSNITNDIAIGLKTDIDIAERIKIEYGSCSLSPNQSPPKKREKVDIGEETPLVFSHKQLTGIIEARVSEIFREVNKELKKISREKLLPVGLVLTGGGSKLPKITELAKKELKLPCKIGKPQALSGLEKDPSLSTVCGLILSGADLEKEGREITFGKGIGNKIKKIFKIFIP</sequence>
<dbReference type="SMART" id="SM00842">
    <property type="entry name" value="FtsA"/>
    <property type="match status" value="1"/>
</dbReference>
<evidence type="ECO:0000256" key="5">
    <source>
        <dbReference type="HAMAP-Rule" id="MF_02033"/>
    </source>
</evidence>